<evidence type="ECO:0000259" key="9">
    <source>
        <dbReference type="PROSITE" id="PS51352"/>
    </source>
</evidence>
<keyword evidence="6" id="KW-0676">Redox-active center</keyword>
<evidence type="ECO:0000256" key="4">
    <source>
        <dbReference type="ARBA" id="ARBA00022982"/>
    </source>
</evidence>
<dbReference type="SUPFAM" id="SSF52833">
    <property type="entry name" value="Thioredoxin-like"/>
    <property type="match status" value="1"/>
</dbReference>
<dbReference type="EnsemblPlants" id="evm.model.09.1052">
    <property type="protein sequence ID" value="cds.evm.model.09.1052"/>
    <property type="gene ID" value="evm.TU.09.1052"/>
</dbReference>
<comment type="similarity">
    <text evidence="7">Belongs to the thioredoxin family. Plant H-type subfamily.</text>
</comment>
<dbReference type="OrthoDB" id="10263751at2759"/>
<keyword evidence="11" id="KW-1185">Reference proteome</keyword>
<proteinExistence type="inferred from homology"/>
<dbReference type="FunFam" id="3.40.30.10:FF:000104">
    <property type="entry name" value="Thioredoxin"/>
    <property type="match status" value="1"/>
</dbReference>
<protein>
    <recommendedName>
        <fullName evidence="9">Thioredoxin domain-containing protein</fullName>
    </recommendedName>
</protein>
<evidence type="ECO:0000256" key="3">
    <source>
        <dbReference type="ARBA" id="ARBA00022490"/>
    </source>
</evidence>
<dbReference type="AlphaFoldDB" id="A0A803QD79"/>
<feature type="domain" description="Thioredoxin" evidence="9">
    <location>
        <begin position="1"/>
        <end position="129"/>
    </location>
</feature>
<organism evidence="10 11">
    <name type="scientific">Cannabis sativa</name>
    <name type="common">Hemp</name>
    <name type="synonym">Marijuana</name>
    <dbReference type="NCBI Taxonomy" id="3483"/>
    <lineage>
        <taxon>Eukaryota</taxon>
        <taxon>Viridiplantae</taxon>
        <taxon>Streptophyta</taxon>
        <taxon>Embryophyta</taxon>
        <taxon>Tracheophyta</taxon>
        <taxon>Spermatophyta</taxon>
        <taxon>Magnoliopsida</taxon>
        <taxon>eudicotyledons</taxon>
        <taxon>Gunneridae</taxon>
        <taxon>Pentapetalae</taxon>
        <taxon>rosids</taxon>
        <taxon>fabids</taxon>
        <taxon>Rosales</taxon>
        <taxon>Cannabaceae</taxon>
        <taxon>Cannabis</taxon>
    </lineage>
</organism>
<dbReference type="InterPro" id="IPR017937">
    <property type="entry name" value="Thioredoxin_CS"/>
</dbReference>
<dbReference type="Gene3D" id="3.40.30.10">
    <property type="entry name" value="Glutaredoxin"/>
    <property type="match status" value="1"/>
</dbReference>
<dbReference type="Gramene" id="evm.model.09.1052">
    <property type="protein sequence ID" value="cds.evm.model.09.1052"/>
    <property type="gene ID" value="evm.TU.09.1052"/>
</dbReference>
<accession>A0A803QD79</accession>
<reference evidence="10" key="2">
    <citation type="submission" date="2021-03" db="UniProtKB">
        <authorList>
            <consortium name="EnsemblPlants"/>
        </authorList>
    </citation>
    <scope>IDENTIFICATION</scope>
</reference>
<reference evidence="10" key="1">
    <citation type="submission" date="2018-11" db="EMBL/GenBank/DDBJ databases">
        <authorList>
            <person name="Grassa J C."/>
        </authorList>
    </citation>
    <scope>NUCLEOTIDE SEQUENCE [LARGE SCALE GENOMIC DNA]</scope>
</reference>
<name>A0A803QD79_CANSA</name>
<evidence type="ECO:0000313" key="10">
    <source>
        <dbReference type="EnsemblPlants" id="cds.evm.model.09.1052"/>
    </source>
</evidence>
<sequence>MGITNSIPQEIANPTSKGSESRIKEVRNKDDWKAYYNNHKDQDKLVVIDFTATWCGPCRSMEPALAELCKLFTDVEFVKIDVDELQDVAAEYGVQAMPTFLLMKKGSQVDRVVGARKDELKKKIENHHRSK</sequence>
<dbReference type="PANTHER" id="PTHR10438:SF463">
    <property type="entry name" value="THIOREDOXIN"/>
    <property type="match status" value="1"/>
</dbReference>
<dbReference type="PANTHER" id="PTHR10438">
    <property type="entry name" value="THIOREDOXIN"/>
    <property type="match status" value="1"/>
</dbReference>
<comment type="subcellular location">
    <subcellularLocation>
        <location evidence="1">Cytoplasm</location>
    </subcellularLocation>
</comment>
<dbReference type="EMBL" id="UZAU01000750">
    <property type="status" value="NOT_ANNOTATED_CDS"/>
    <property type="molecule type" value="Genomic_DNA"/>
</dbReference>
<dbReference type="PROSITE" id="PS00194">
    <property type="entry name" value="THIOREDOXIN_1"/>
    <property type="match status" value="1"/>
</dbReference>
<dbReference type="GO" id="GO:0016671">
    <property type="term" value="F:oxidoreductase activity, acting on a sulfur group of donors, disulfide as acceptor"/>
    <property type="evidence" value="ECO:0007669"/>
    <property type="project" value="UniProtKB-ARBA"/>
</dbReference>
<evidence type="ECO:0000256" key="6">
    <source>
        <dbReference type="ARBA" id="ARBA00023284"/>
    </source>
</evidence>
<evidence type="ECO:0000256" key="5">
    <source>
        <dbReference type="ARBA" id="ARBA00023157"/>
    </source>
</evidence>
<dbReference type="InterPro" id="IPR013766">
    <property type="entry name" value="Thioredoxin_domain"/>
</dbReference>
<dbReference type="NCBIfam" id="TIGR01068">
    <property type="entry name" value="thioredoxin"/>
    <property type="match status" value="1"/>
</dbReference>
<feature type="region of interest" description="Disordered" evidence="8">
    <location>
        <begin position="1"/>
        <end position="24"/>
    </location>
</feature>
<dbReference type="PRINTS" id="PR00421">
    <property type="entry name" value="THIOREDOXIN"/>
</dbReference>
<dbReference type="Proteomes" id="UP000596661">
    <property type="component" value="Chromosome 9"/>
</dbReference>
<keyword evidence="3" id="KW-0963">Cytoplasm</keyword>
<dbReference type="InterPro" id="IPR050620">
    <property type="entry name" value="Thioredoxin_H-type-like"/>
</dbReference>
<keyword evidence="2" id="KW-0813">Transport</keyword>
<evidence type="ECO:0000256" key="8">
    <source>
        <dbReference type="SAM" id="MobiDB-lite"/>
    </source>
</evidence>
<keyword evidence="4" id="KW-0249">Electron transport</keyword>
<dbReference type="PROSITE" id="PS51352">
    <property type="entry name" value="THIOREDOXIN_2"/>
    <property type="match status" value="1"/>
</dbReference>
<evidence type="ECO:0000256" key="1">
    <source>
        <dbReference type="ARBA" id="ARBA00004496"/>
    </source>
</evidence>
<keyword evidence="5" id="KW-1015">Disulfide bond</keyword>
<dbReference type="GO" id="GO:0015035">
    <property type="term" value="F:protein-disulfide reductase activity"/>
    <property type="evidence" value="ECO:0007669"/>
    <property type="project" value="InterPro"/>
</dbReference>
<evidence type="ECO:0000256" key="7">
    <source>
        <dbReference type="ARBA" id="ARBA00038353"/>
    </source>
</evidence>
<evidence type="ECO:0000313" key="11">
    <source>
        <dbReference type="Proteomes" id="UP000596661"/>
    </source>
</evidence>
<dbReference type="OMA" id="MSARFTN"/>
<evidence type="ECO:0000256" key="2">
    <source>
        <dbReference type="ARBA" id="ARBA00022448"/>
    </source>
</evidence>
<dbReference type="Pfam" id="PF00085">
    <property type="entry name" value="Thioredoxin"/>
    <property type="match status" value="1"/>
</dbReference>
<dbReference type="InterPro" id="IPR036249">
    <property type="entry name" value="Thioredoxin-like_sf"/>
</dbReference>
<gene>
    <name evidence="10" type="primary">LOC115698135</name>
</gene>
<dbReference type="CDD" id="cd02947">
    <property type="entry name" value="TRX_family"/>
    <property type="match status" value="1"/>
</dbReference>
<dbReference type="GO" id="GO:0005737">
    <property type="term" value="C:cytoplasm"/>
    <property type="evidence" value="ECO:0007669"/>
    <property type="project" value="UniProtKB-SubCell"/>
</dbReference>
<feature type="compositionally biased region" description="Polar residues" evidence="8">
    <location>
        <begin position="1"/>
        <end position="18"/>
    </location>
</feature>
<dbReference type="InterPro" id="IPR005746">
    <property type="entry name" value="Thioredoxin"/>
</dbReference>